<sequence>MRSAARTTGSQRPRAEGLAHRIVSGWMALVVAQWAACVPAVAVAASAELAAFAVQRNEDGVSIDYSINFDLPRGAEEALNKAVPLYFVAEAEVFRDRWYWRDKRIASASRVWRVVYQPLTANYRVTFGGLSQSYPNRAEAFAVIRRGANWKVAEAAQIEDGSRHYVEFSFRLDTSLLPRPMQIGIGTQPDWALSVERMQRFD</sequence>
<gene>
    <name evidence="1" type="ORF">FSC37_18425</name>
</gene>
<proteinExistence type="predicted"/>
<accession>A0A5C6U4P0</accession>
<comment type="caution">
    <text evidence="1">The sequence shown here is derived from an EMBL/GenBank/DDBJ whole genome shotgun (WGS) entry which is preliminary data.</text>
</comment>
<evidence type="ECO:0000313" key="2">
    <source>
        <dbReference type="Proteomes" id="UP000321832"/>
    </source>
</evidence>
<dbReference type="Pfam" id="PF14334">
    <property type="entry name" value="DUF4390"/>
    <property type="match status" value="1"/>
</dbReference>
<dbReference type="EMBL" id="VOPW01000001">
    <property type="protein sequence ID" value="TXC67021.1"/>
    <property type="molecule type" value="Genomic_DNA"/>
</dbReference>
<dbReference type="Proteomes" id="UP000321832">
    <property type="component" value="Unassembled WGS sequence"/>
</dbReference>
<name>A0A5C6U4P0_9BURK</name>
<reference evidence="1 2" key="1">
    <citation type="submission" date="2019-08" db="EMBL/GenBank/DDBJ databases">
        <authorList>
            <person name="Khan S.A."/>
            <person name="Jeon C.O."/>
            <person name="Jeong S.E."/>
        </authorList>
    </citation>
    <scope>NUCLEOTIDE SEQUENCE [LARGE SCALE GENOMIC DNA]</scope>
    <source>
        <strain evidence="2">IMCC1728</strain>
    </source>
</reference>
<dbReference type="AlphaFoldDB" id="A0A5C6U4P0"/>
<keyword evidence="2" id="KW-1185">Reference proteome</keyword>
<evidence type="ECO:0000313" key="1">
    <source>
        <dbReference type="EMBL" id="TXC67021.1"/>
    </source>
</evidence>
<organism evidence="1 2">
    <name type="scientific">Piscinibacter aquaticus</name>
    <dbReference type="NCBI Taxonomy" id="392597"/>
    <lineage>
        <taxon>Bacteria</taxon>
        <taxon>Pseudomonadati</taxon>
        <taxon>Pseudomonadota</taxon>
        <taxon>Betaproteobacteria</taxon>
        <taxon>Burkholderiales</taxon>
        <taxon>Sphaerotilaceae</taxon>
        <taxon>Piscinibacter</taxon>
    </lineage>
</organism>
<protein>
    <submittedName>
        <fullName evidence="1">DUF4390 domain-containing protein</fullName>
    </submittedName>
</protein>
<dbReference type="InterPro" id="IPR025500">
    <property type="entry name" value="DUF4390"/>
</dbReference>